<organism evidence="1 2">
    <name type="scientific">Mycobacterium phage Rubeelu</name>
    <dbReference type="NCBI Taxonomy" id="2250386"/>
    <lineage>
        <taxon>Viruses</taxon>
        <taxon>Duplodnaviria</taxon>
        <taxon>Heunggongvirae</taxon>
        <taxon>Uroviricota</taxon>
        <taxon>Caudoviricetes</taxon>
        <taxon>Nclasvirinae</taxon>
        <taxon>Charlievirus</taxon>
        <taxon>Charlievirus butters</taxon>
    </lineage>
</organism>
<accession>A0A2Z5HEN0</accession>
<name>A0A2Z5HEN0_9CAUD</name>
<sequence length="55" mass="5655">MSLFSGNAISGVLVADVGGRLILKGCTVHEPGVEPASADGEIVIDKANVDYMQIP</sequence>
<proteinExistence type="predicted"/>
<protein>
    <submittedName>
        <fullName evidence="1">Uncharacterized protein</fullName>
    </submittedName>
</protein>
<evidence type="ECO:0000313" key="2">
    <source>
        <dbReference type="Proteomes" id="UP000253239"/>
    </source>
</evidence>
<gene>
    <name evidence="1" type="primary">3</name>
    <name evidence="1" type="ORF">SEA_RUBEELU_3</name>
</gene>
<dbReference type="EMBL" id="MH399787">
    <property type="protein sequence ID" value="AXC38484.1"/>
    <property type="molecule type" value="Genomic_DNA"/>
</dbReference>
<evidence type="ECO:0000313" key="1">
    <source>
        <dbReference type="EMBL" id="AXC38484.1"/>
    </source>
</evidence>
<reference evidence="1 2" key="1">
    <citation type="submission" date="2018-05" db="EMBL/GenBank/DDBJ databases">
        <authorList>
            <person name="Holmes S."/>
            <person name="Andersen I."/>
            <person name="Antosh A."/>
            <person name="Cancino R."/>
            <person name="Cassaniti A."/>
            <person name="Checo C."/>
            <person name="Cruz A."/>
            <person name="Decastro L."/>
            <person name="Douthitt C."/>
            <person name="Dubois A."/>
            <person name="Flyod E."/>
            <person name="Gough C."/>
            <person name="Holland C."/>
            <person name="Labrador D."/>
            <person name="Manthey F."/>
            <person name="McCandless J."/>
            <person name="McMahon J."/>
            <person name="Monroy J."/>
            <person name="Newman K."/>
            <person name="Peroza J."/>
            <person name="Roy A."/>
            <person name="Sewelson S."/>
            <person name="Thompson A."/>
            <person name="Wiersma-Koch H."/>
            <person name="D'Elia T."/>
            <person name="Garlena R.A."/>
            <person name="Russell D.A."/>
            <person name="Pope W.H."/>
            <person name="Jacobs-Sera D."/>
            <person name="Hatfull G.F."/>
        </authorList>
    </citation>
    <scope>NUCLEOTIDE SEQUENCE [LARGE SCALE GENOMIC DNA]</scope>
</reference>
<dbReference type="Proteomes" id="UP000253239">
    <property type="component" value="Genome"/>
</dbReference>